<dbReference type="AlphaFoldDB" id="A0A1X9NGZ0"/>
<dbReference type="EMBL" id="CP019343">
    <property type="protein sequence ID" value="ARN73273.1"/>
    <property type="molecule type" value="Genomic_DNA"/>
</dbReference>
<dbReference type="PANTHER" id="PTHR33254">
    <property type="entry name" value="4-HYDROXY-4-METHYL-2-OXOGLUTARATE ALDOLASE 3-RELATED"/>
    <property type="match status" value="1"/>
</dbReference>
<dbReference type="PANTHER" id="PTHR33254:SF4">
    <property type="entry name" value="4-HYDROXY-4-METHYL-2-OXOGLUTARATE ALDOLASE 3-RELATED"/>
    <property type="match status" value="1"/>
</dbReference>
<dbReference type="CDD" id="cd16841">
    <property type="entry name" value="RraA_family"/>
    <property type="match status" value="1"/>
</dbReference>
<dbReference type="STRING" id="716816.BST96_03615"/>
<evidence type="ECO:0000256" key="2">
    <source>
        <dbReference type="ARBA" id="ARBA00001968"/>
    </source>
</evidence>
<sequence length="160" mass="17313">MMTISTPDLCDEFGDAVQVADPVFKHYGAIRQFSGEVVTVKCFEDNSKIGEMLRAPGKGRILVVDGGGSPRRSLLGDKLVTLALENDWSGIVIYGYIRDVEEIETMQIGVVALGTIPRKTEKRGVGQVNVTIDVAGLQVHSGQYIYADRSGVIVADKSLL</sequence>
<dbReference type="OrthoDB" id="943692at2"/>
<comment type="catalytic activity">
    <reaction evidence="8 10">
        <text>oxaloacetate + H(+) = pyruvate + CO2</text>
        <dbReference type="Rhea" id="RHEA:15641"/>
        <dbReference type="ChEBI" id="CHEBI:15361"/>
        <dbReference type="ChEBI" id="CHEBI:15378"/>
        <dbReference type="ChEBI" id="CHEBI:16452"/>
        <dbReference type="ChEBI" id="CHEBI:16526"/>
        <dbReference type="EC" id="4.1.1.112"/>
    </reaction>
</comment>
<protein>
    <recommendedName>
        <fullName evidence="10">4-hydroxy-4-methyl-2-oxoglutarate aldolase</fullName>
        <shortName evidence="10">HMG aldolase</shortName>
        <ecNumber evidence="10">4.1.1.112</ecNumber>
        <ecNumber evidence="10">4.1.3.17</ecNumber>
    </recommendedName>
    <alternativeName>
        <fullName evidence="10">Oxaloacetate decarboxylase</fullName>
    </alternativeName>
</protein>
<dbReference type="GO" id="GO:0046872">
    <property type="term" value="F:metal ion binding"/>
    <property type="evidence" value="ECO:0007669"/>
    <property type="project" value="UniProtKB-KW"/>
</dbReference>
<comment type="cofactor">
    <cofactor evidence="9">
        <name>Mg(2+)</name>
        <dbReference type="ChEBI" id="CHEBI:18420"/>
    </cofactor>
</comment>
<comment type="cofactor">
    <cofactor evidence="2 10">
        <name>a divalent metal cation</name>
        <dbReference type="ChEBI" id="CHEBI:60240"/>
    </cofactor>
</comment>
<evidence type="ECO:0000256" key="5">
    <source>
        <dbReference type="ARBA" id="ARBA00022723"/>
    </source>
</evidence>
<dbReference type="GO" id="GO:0051252">
    <property type="term" value="P:regulation of RNA metabolic process"/>
    <property type="evidence" value="ECO:0007669"/>
    <property type="project" value="InterPro"/>
</dbReference>
<dbReference type="SUPFAM" id="SSF89562">
    <property type="entry name" value="RraA-like"/>
    <property type="match status" value="1"/>
</dbReference>
<evidence type="ECO:0000256" key="8">
    <source>
        <dbReference type="ARBA" id="ARBA00047973"/>
    </source>
</evidence>
<dbReference type="GO" id="GO:0047443">
    <property type="term" value="F:4-hydroxy-4-methyl-2-oxoglutarate aldolase activity"/>
    <property type="evidence" value="ECO:0007669"/>
    <property type="project" value="UniProtKB-EC"/>
</dbReference>
<dbReference type="Gene3D" id="3.50.30.40">
    <property type="entry name" value="Ribonuclease E inhibitor RraA/RraA-like"/>
    <property type="match status" value="1"/>
</dbReference>
<dbReference type="Pfam" id="PF03737">
    <property type="entry name" value="RraA-like"/>
    <property type="match status" value="1"/>
</dbReference>
<evidence type="ECO:0000256" key="6">
    <source>
        <dbReference type="ARBA" id="ARBA00023239"/>
    </source>
</evidence>
<keyword evidence="5 9" id="KW-0479">Metal-binding</keyword>
<evidence type="ECO:0000313" key="11">
    <source>
        <dbReference type="EMBL" id="ARN73273.1"/>
    </source>
</evidence>
<name>A0A1X9NGZ0_9GAMM</name>
<evidence type="ECO:0000256" key="4">
    <source>
        <dbReference type="ARBA" id="ARBA00011233"/>
    </source>
</evidence>
<evidence type="ECO:0000256" key="10">
    <source>
        <dbReference type="RuleBase" id="RU004338"/>
    </source>
</evidence>
<dbReference type="KEGG" id="osg:BST96_03615"/>
<dbReference type="InterPro" id="IPR036704">
    <property type="entry name" value="RraA/RraA-like_sf"/>
</dbReference>
<dbReference type="EC" id="4.1.3.17" evidence="10"/>
<evidence type="ECO:0000313" key="12">
    <source>
        <dbReference type="Proteomes" id="UP000193450"/>
    </source>
</evidence>
<evidence type="ECO:0000256" key="1">
    <source>
        <dbReference type="ARBA" id="ARBA00001342"/>
    </source>
</evidence>
<keyword evidence="9" id="KW-0460">Magnesium</keyword>
<gene>
    <name evidence="11" type="ORF">BST96_03615</name>
</gene>
<comment type="function">
    <text evidence="7 10">Catalyzes the aldol cleavage of 4-hydroxy-4-methyl-2-oxoglutarate (HMG) into 2 molecules of pyruvate. Also contains a secondary oxaloacetate (OAA) decarboxylase activity due to the common pyruvate enolate transition state formed following C-C bond cleavage in the retro-aldol and decarboxylation reactions.</text>
</comment>
<dbReference type="InterPro" id="IPR005493">
    <property type="entry name" value="RraA/RraA-like"/>
</dbReference>
<evidence type="ECO:0000256" key="7">
    <source>
        <dbReference type="ARBA" id="ARBA00025046"/>
    </source>
</evidence>
<keyword evidence="6 10" id="KW-0456">Lyase</keyword>
<feature type="binding site" evidence="9">
    <location>
        <position position="99"/>
    </location>
    <ligand>
        <name>Mg(2+)</name>
        <dbReference type="ChEBI" id="CHEBI:18420"/>
    </ligand>
</feature>
<dbReference type="GO" id="GO:0008948">
    <property type="term" value="F:oxaloacetate decarboxylase activity"/>
    <property type="evidence" value="ECO:0007669"/>
    <property type="project" value="UniProtKB-EC"/>
</dbReference>
<dbReference type="NCBIfam" id="NF009134">
    <property type="entry name" value="PRK12487.1"/>
    <property type="match status" value="1"/>
</dbReference>
<comment type="subunit">
    <text evidence="4 10">Homotrimer.</text>
</comment>
<evidence type="ECO:0000256" key="9">
    <source>
        <dbReference type="PIRSR" id="PIRSR605493-1"/>
    </source>
</evidence>
<evidence type="ECO:0000256" key="3">
    <source>
        <dbReference type="ARBA" id="ARBA00008621"/>
    </source>
</evidence>
<proteinExistence type="inferred from homology"/>
<dbReference type="GO" id="GO:0008428">
    <property type="term" value="F:ribonuclease inhibitor activity"/>
    <property type="evidence" value="ECO:0007669"/>
    <property type="project" value="InterPro"/>
</dbReference>
<accession>A0A1X9NGZ0</accession>
<dbReference type="InterPro" id="IPR010203">
    <property type="entry name" value="RraA"/>
</dbReference>
<reference evidence="11 12" key="1">
    <citation type="submission" date="2016-11" db="EMBL/GenBank/DDBJ databases">
        <title>Trade-off between light-utilization and light-protection in marine flavobacteria.</title>
        <authorList>
            <person name="Kumagai Y."/>
        </authorList>
    </citation>
    <scope>NUCLEOTIDE SEQUENCE [LARGE SCALE GENOMIC DNA]</scope>
    <source>
        <strain evidence="11 12">NBRC 107125</strain>
    </source>
</reference>
<dbReference type="EC" id="4.1.1.112" evidence="10"/>
<comment type="catalytic activity">
    <reaction evidence="1 10">
        <text>4-hydroxy-4-methyl-2-oxoglutarate = 2 pyruvate</text>
        <dbReference type="Rhea" id="RHEA:22748"/>
        <dbReference type="ChEBI" id="CHEBI:15361"/>
        <dbReference type="ChEBI" id="CHEBI:58276"/>
        <dbReference type="EC" id="4.1.3.17"/>
    </reaction>
</comment>
<dbReference type="NCBIfam" id="TIGR01935">
    <property type="entry name" value="NOT-MenG"/>
    <property type="match status" value="1"/>
</dbReference>
<keyword evidence="12" id="KW-1185">Reference proteome</keyword>
<organism evidence="11 12">
    <name type="scientific">Oceanicoccus sagamiensis</name>
    <dbReference type="NCBI Taxonomy" id="716816"/>
    <lineage>
        <taxon>Bacteria</taxon>
        <taxon>Pseudomonadati</taxon>
        <taxon>Pseudomonadota</taxon>
        <taxon>Gammaproteobacteria</taxon>
        <taxon>Cellvibrionales</taxon>
        <taxon>Spongiibacteraceae</taxon>
        <taxon>Oceanicoccus</taxon>
    </lineage>
</organism>
<feature type="binding site" evidence="9">
    <location>
        <begin position="76"/>
        <end position="79"/>
    </location>
    <ligand>
        <name>substrate</name>
    </ligand>
</feature>
<dbReference type="NCBIfam" id="NF006875">
    <property type="entry name" value="PRK09372.1"/>
    <property type="match status" value="1"/>
</dbReference>
<feature type="binding site" evidence="9">
    <location>
        <position position="98"/>
    </location>
    <ligand>
        <name>substrate</name>
    </ligand>
</feature>
<dbReference type="Proteomes" id="UP000193450">
    <property type="component" value="Chromosome"/>
</dbReference>
<comment type="similarity">
    <text evidence="3 10">Belongs to the class II aldolase/RraA-like family.</text>
</comment>